<accession>A0AAV7T9C7</accession>
<proteinExistence type="predicted"/>
<dbReference type="AlphaFoldDB" id="A0AAV7T9C7"/>
<name>A0AAV7T9C7_PLEWA</name>
<gene>
    <name evidence="2" type="ORF">NDU88_004738</name>
</gene>
<sequence>MAHWDPYEAEREYFPNDGGNHLEMDLVEALDYLMQQSVNDALVRALGPFTGQLLDYTHHQGWLPGCPTSGQDPTPANKGNTNDKTQSDAHPENFAKVRHKRDTDHDYSTPHQSGSPPSHNTLPSTSQASDSSHTDDSDNSDKPGPSKKKRVAPPKPLHLLTFEPTEIMHPRASKWTPSPDVAKYVQSHLFHSFDNDVSTCLQA</sequence>
<evidence type="ECO:0000256" key="1">
    <source>
        <dbReference type="SAM" id="MobiDB-lite"/>
    </source>
</evidence>
<reference evidence="2" key="1">
    <citation type="journal article" date="2022" name="bioRxiv">
        <title>Sequencing and chromosome-scale assembly of the giantPleurodeles waltlgenome.</title>
        <authorList>
            <person name="Brown T."/>
            <person name="Elewa A."/>
            <person name="Iarovenko S."/>
            <person name="Subramanian E."/>
            <person name="Araus A.J."/>
            <person name="Petzold A."/>
            <person name="Susuki M."/>
            <person name="Suzuki K.-i.T."/>
            <person name="Hayashi T."/>
            <person name="Toyoda A."/>
            <person name="Oliveira C."/>
            <person name="Osipova E."/>
            <person name="Leigh N.D."/>
            <person name="Simon A."/>
            <person name="Yun M.H."/>
        </authorList>
    </citation>
    <scope>NUCLEOTIDE SEQUENCE</scope>
    <source>
        <strain evidence="2">20211129_DDA</strain>
        <tissue evidence="2">Liver</tissue>
    </source>
</reference>
<feature type="compositionally biased region" description="Basic and acidic residues" evidence="1">
    <location>
        <begin position="85"/>
        <end position="108"/>
    </location>
</feature>
<keyword evidence="3" id="KW-1185">Reference proteome</keyword>
<feature type="region of interest" description="Disordered" evidence="1">
    <location>
        <begin position="64"/>
        <end position="157"/>
    </location>
</feature>
<comment type="caution">
    <text evidence="2">The sequence shown here is derived from an EMBL/GenBank/DDBJ whole genome shotgun (WGS) entry which is preliminary data.</text>
</comment>
<feature type="compositionally biased region" description="Polar residues" evidence="1">
    <location>
        <begin position="109"/>
        <end position="123"/>
    </location>
</feature>
<feature type="compositionally biased region" description="Polar residues" evidence="1">
    <location>
        <begin position="68"/>
        <end position="84"/>
    </location>
</feature>
<feature type="compositionally biased region" description="Basic and acidic residues" evidence="1">
    <location>
        <begin position="132"/>
        <end position="141"/>
    </location>
</feature>
<dbReference type="EMBL" id="JANPWB010000007">
    <property type="protein sequence ID" value="KAJ1172896.1"/>
    <property type="molecule type" value="Genomic_DNA"/>
</dbReference>
<dbReference type="Proteomes" id="UP001066276">
    <property type="component" value="Chromosome 4_1"/>
</dbReference>
<organism evidence="2 3">
    <name type="scientific">Pleurodeles waltl</name>
    <name type="common">Iberian ribbed newt</name>
    <dbReference type="NCBI Taxonomy" id="8319"/>
    <lineage>
        <taxon>Eukaryota</taxon>
        <taxon>Metazoa</taxon>
        <taxon>Chordata</taxon>
        <taxon>Craniata</taxon>
        <taxon>Vertebrata</taxon>
        <taxon>Euteleostomi</taxon>
        <taxon>Amphibia</taxon>
        <taxon>Batrachia</taxon>
        <taxon>Caudata</taxon>
        <taxon>Salamandroidea</taxon>
        <taxon>Salamandridae</taxon>
        <taxon>Pleurodelinae</taxon>
        <taxon>Pleurodeles</taxon>
    </lineage>
</organism>
<protein>
    <submittedName>
        <fullName evidence="2">Uncharacterized protein</fullName>
    </submittedName>
</protein>
<evidence type="ECO:0000313" key="3">
    <source>
        <dbReference type="Proteomes" id="UP001066276"/>
    </source>
</evidence>
<evidence type="ECO:0000313" key="2">
    <source>
        <dbReference type="EMBL" id="KAJ1172896.1"/>
    </source>
</evidence>